<dbReference type="GO" id="GO:0005737">
    <property type="term" value="C:cytoplasm"/>
    <property type="evidence" value="ECO:0007669"/>
    <property type="project" value="UniProtKB-ARBA"/>
</dbReference>
<dbReference type="AlphaFoldDB" id="A0A835IAJ5"/>
<dbReference type="EMBL" id="JADFTS010000003">
    <property type="protein sequence ID" value="KAF9613309.1"/>
    <property type="molecule type" value="Genomic_DNA"/>
</dbReference>
<dbReference type="OrthoDB" id="2138282at2759"/>
<evidence type="ECO:0000259" key="1">
    <source>
        <dbReference type="Pfam" id="PF13883"/>
    </source>
</evidence>
<evidence type="ECO:0000313" key="2">
    <source>
        <dbReference type="EMBL" id="KAF9613309.1"/>
    </source>
</evidence>
<dbReference type="Proteomes" id="UP000631114">
    <property type="component" value="Unassembled WGS sequence"/>
</dbReference>
<dbReference type="Gene3D" id="2.30.110.10">
    <property type="entry name" value="Electron Transport, Fmn-binding Protein, Chain A"/>
    <property type="match status" value="1"/>
</dbReference>
<sequence length="450" mass="49201">MEALSSTIHLQSSQTSCFIKPNVKPTKGYLSFDSRRFSGWDLSVERLGALSTCGGGVIVRSLAREVSDDGGDEKGGVENNEFGFVDDEGGSSWFEGNLSQNGGNKEVVKDSKTVTPLVVSSGIGTSGGSRAGLFRTPISGGVQSATSAHGLPRPALAVRNLMEQARFAHLCTLMSRMHHRREGYPFGSLVDFAPDPLGHPIFSFSPLAIHTRNLLADPKCTLVVQIPGWSGLSNARVTLFGDVFPLSADEQEWAHRQYVAKHQQGASQQWGNFYYYRMHNISVYAIAGAVGLDSGVFVEQLLKFLHTVNELSSVSTTYIYFLNKFLTSCLSDIYFIGGFGTVAWVDVKEYETVQPDKIAVNGGEQNLKELNAKFSKRIKELLSTETEIDDAALISIDSKGVDIRVREGAQFNVQRISFDTGLAVETLEEATAALQKLVSNDSRLRLHNRC</sequence>
<dbReference type="Pfam" id="PF13883">
    <property type="entry name" value="CREG_beta-barrel"/>
    <property type="match status" value="1"/>
</dbReference>
<dbReference type="SUPFAM" id="SSF50475">
    <property type="entry name" value="FMN-binding split barrel"/>
    <property type="match status" value="2"/>
</dbReference>
<protein>
    <recommendedName>
        <fullName evidence="1">CREG-like beta-barrel domain-containing protein</fullName>
    </recommendedName>
</protein>
<evidence type="ECO:0000313" key="3">
    <source>
        <dbReference type="Proteomes" id="UP000631114"/>
    </source>
</evidence>
<accession>A0A835IAJ5</accession>
<dbReference type="InterPro" id="IPR012349">
    <property type="entry name" value="Split_barrel_FMN-bd"/>
</dbReference>
<dbReference type="PANTHER" id="PTHR13343">
    <property type="entry name" value="CREG1 PROTEIN"/>
    <property type="match status" value="1"/>
</dbReference>
<feature type="domain" description="CREG-like beta-barrel" evidence="1">
    <location>
        <begin position="158"/>
        <end position="286"/>
    </location>
</feature>
<comment type="caution">
    <text evidence="2">The sequence shown here is derived from an EMBL/GenBank/DDBJ whole genome shotgun (WGS) entry which is preliminary data.</text>
</comment>
<proteinExistence type="predicted"/>
<reference evidence="2 3" key="1">
    <citation type="submission" date="2020-10" db="EMBL/GenBank/DDBJ databases">
        <title>The Coptis chinensis genome and diversification of protoberbering-type alkaloids.</title>
        <authorList>
            <person name="Wang B."/>
            <person name="Shu S."/>
            <person name="Song C."/>
            <person name="Liu Y."/>
        </authorList>
    </citation>
    <scope>NUCLEOTIDE SEQUENCE [LARGE SCALE GENOMIC DNA]</scope>
    <source>
        <strain evidence="2">HL-2020</strain>
        <tissue evidence="2">Leaf</tissue>
    </source>
</reference>
<organism evidence="2 3">
    <name type="scientific">Coptis chinensis</name>
    <dbReference type="NCBI Taxonomy" id="261450"/>
    <lineage>
        <taxon>Eukaryota</taxon>
        <taxon>Viridiplantae</taxon>
        <taxon>Streptophyta</taxon>
        <taxon>Embryophyta</taxon>
        <taxon>Tracheophyta</taxon>
        <taxon>Spermatophyta</taxon>
        <taxon>Magnoliopsida</taxon>
        <taxon>Ranunculales</taxon>
        <taxon>Ranunculaceae</taxon>
        <taxon>Coptidoideae</taxon>
        <taxon>Coptis</taxon>
    </lineage>
</organism>
<gene>
    <name evidence="2" type="ORF">IFM89_006819</name>
</gene>
<dbReference type="PANTHER" id="PTHR13343:SF29">
    <property type="entry name" value="PYRIDOXAMINE 5'-PHOSPHATE OXIDASE FAMILY PROTEIN"/>
    <property type="match status" value="1"/>
</dbReference>
<dbReference type="InterPro" id="IPR055343">
    <property type="entry name" value="CREG_beta-barrel"/>
</dbReference>
<name>A0A835IAJ5_9MAGN</name>
<keyword evidence="3" id="KW-1185">Reference proteome</keyword>